<dbReference type="Proteomes" id="UP000262954">
    <property type="component" value="Unassembled WGS sequence"/>
</dbReference>
<gene>
    <name evidence="1" type="ORF">DDY73_10185</name>
</gene>
<evidence type="ECO:0000313" key="1">
    <source>
        <dbReference type="EMBL" id="HBJ09358.1"/>
    </source>
</evidence>
<dbReference type="AlphaFoldDB" id="A0A354M4B9"/>
<reference evidence="1 2" key="1">
    <citation type="journal article" date="2018" name="Nat. Biotechnol.">
        <title>A standardized bacterial taxonomy based on genome phylogeny substantially revises the tree of life.</title>
        <authorList>
            <person name="Parks D.H."/>
            <person name="Chuvochina M."/>
            <person name="Waite D.W."/>
            <person name="Rinke C."/>
            <person name="Skarshewski A."/>
            <person name="Chaumeil P.A."/>
            <person name="Hugenholtz P."/>
        </authorList>
    </citation>
    <scope>NUCLEOTIDE SEQUENCE [LARGE SCALE GENOMIC DNA]</scope>
    <source>
        <strain evidence="1">UBA11482</strain>
    </source>
</reference>
<dbReference type="EMBL" id="DNWC01000134">
    <property type="protein sequence ID" value="HBJ09358.1"/>
    <property type="molecule type" value="Genomic_DNA"/>
</dbReference>
<protein>
    <submittedName>
        <fullName evidence="1">Uncharacterized protein</fullName>
    </submittedName>
</protein>
<sequence length="192" mass="22080">MENAEKKMLEWLETNVDYEYTILMRYENYKDKPSFEKRIKSLGLNIVNSVQKDDCITYDLNSHYPIEDQTLYLLCTTQSVLVVDKDGNEILKKSDVISVALDITSSANIVVTNDYCQMFDNKYIADIIRLIIDDKTYDVDAIARENDDQSMIIFVSNDEEIKMGIKQMVIAFASEPLVGEVEMTIEKSATRV</sequence>
<comment type="caution">
    <text evidence="1">The sequence shown here is derived from an EMBL/GenBank/DDBJ whole genome shotgun (WGS) entry which is preliminary data.</text>
</comment>
<organism evidence="1 2">
    <name type="scientific">Coprobacter fastidiosus</name>
    <dbReference type="NCBI Taxonomy" id="1099853"/>
    <lineage>
        <taxon>Bacteria</taxon>
        <taxon>Pseudomonadati</taxon>
        <taxon>Bacteroidota</taxon>
        <taxon>Bacteroidia</taxon>
        <taxon>Bacteroidales</taxon>
        <taxon>Barnesiellaceae</taxon>
        <taxon>Coprobacter</taxon>
    </lineage>
</organism>
<proteinExistence type="predicted"/>
<accession>A0A354M4B9</accession>
<name>A0A354M4B9_9BACT</name>
<evidence type="ECO:0000313" key="2">
    <source>
        <dbReference type="Proteomes" id="UP000262954"/>
    </source>
</evidence>